<evidence type="ECO:0000313" key="11">
    <source>
        <dbReference type="Proteomes" id="UP000257323"/>
    </source>
</evidence>
<dbReference type="EMBL" id="QUAH01000005">
    <property type="protein sequence ID" value="RFT16034.1"/>
    <property type="molecule type" value="Genomic_DNA"/>
</dbReference>
<reference evidence="10 11" key="1">
    <citation type="submission" date="2018-08" db="EMBL/GenBank/DDBJ databases">
        <title>Genome analysis of the thermophilic bacterium of the candidate phylum Aminicenantes from deep subsurface aquifer revealed its physiology and ecological role.</title>
        <authorList>
            <person name="Kadnikov V.V."/>
            <person name="Mardanov A.V."/>
            <person name="Beletsky A.V."/>
            <person name="Karnachuk O.V."/>
            <person name="Ravin N.V."/>
        </authorList>
    </citation>
    <scope>NUCLEOTIDE SEQUENCE [LARGE SCALE GENOMIC DNA]</scope>
    <source>
        <strain evidence="10">BY38</strain>
    </source>
</reference>
<evidence type="ECO:0000256" key="5">
    <source>
        <dbReference type="ARBA" id="ARBA00022801"/>
    </source>
</evidence>
<dbReference type="GO" id="GO:0052717">
    <property type="term" value="F:tRNA-specific adenosine-34 deaminase activity"/>
    <property type="evidence" value="ECO:0007669"/>
    <property type="project" value="UniProtKB-UniRule"/>
</dbReference>
<evidence type="ECO:0000256" key="2">
    <source>
        <dbReference type="ARBA" id="ARBA00011738"/>
    </source>
</evidence>
<dbReference type="GO" id="GO:0008270">
    <property type="term" value="F:zinc ion binding"/>
    <property type="evidence" value="ECO:0007669"/>
    <property type="project" value="UniProtKB-UniRule"/>
</dbReference>
<dbReference type="InterPro" id="IPR058535">
    <property type="entry name" value="MafB19-deam"/>
</dbReference>
<dbReference type="EC" id="3.5.4.33" evidence="8"/>
<dbReference type="Proteomes" id="UP000257323">
    <property type="component" value="Unassembled WGS sequence"/>
</dbReference>
<comment type="catalytic activity">
    <reaction evidence="7 8">
        <text>adenosine(34) in tRNA + H2O + H(+) = inosine(34) in tRNA + NH4(+)</text>
        <dbReference type="Rhea" id="RHEA:43168"/>
        <dbReference type="Rhea" id="RHEA-COMP:10373"/>
        <dbReference type="Rhea" id="RHEA-COMP:10374"/>
        <dbReference type="ChEBI" id="CHEBI:15377"/>
        <dbReference type="ChEBI" id="CHEBI:15378"/>
        <dbReference type="ChEBI" id="CHEBI:28938"/>
        <dbReference type="ChEBI" id="CHEBI:74411"/>
        <dbReference type="ChEBI" id="CHEBI:82852"/>
        <dbReference type="EC" id="3.5.4.33"/>
    </reaction>
</comment>
<accession>A0A3E2BMU3</accession>
<feature type="binding site" evidence="8">
    <location>
        <position position="91"/>
    </location>
    <ligand>
        <name>Zn(2+)</name>
        <dbReference type="ChEBI" id="CHEBI:29105"/>
        <note>catalytic</note>
    </ligand>
</feature>
<feature type="binding site" evidence="8">
    <location>
        <position position="88"/>
    </location>
    <ligand>
        <name>Zn(2+)</name>
        <dbReference type="ChEBI" id="CHEBI:29105"/>
        <note>catalytic</note>
    </ligand>
</feature>
<dbReference type="GO" id="GO:0002100">
    <property type="term" value="P:tRNA wobble adenosine to inosine editing"/>
    <property type="evidence" value="ECO:0007669"/>
    <property type="project" value="UniProtKB-UniRule"/>
</dbReference>
<evidence type="ECO:0000256" key="4">
    <source>
        <dbReference type="ARBA" id="ARBA00022723"/>
    </source>
</evidence>
<comment type="subunit">
    <text evidence="2 8">Homodimer.</text>
</comment>
<organism evidence="10 11">
    <name type="scientific">Candidatus Saccharicenans subterraneus</name>
    <dbReference type="NCBI Taxonomy" id="2508984"/>
    <lineage>
        <taxon>Bacteria</taxon>
        <taxon>Candidatus Aminicenantota</taxon>
        <taxon>Candidatus Aminicenantia</taxon>
        <taxon>Candidatus Aminicenantales</taxon>
        <taxon>Candidatus Saccharicenantaceae</taxon>
        <taxon>Candidatus Saccharicenans</taxon>
    </lineage>
</organism>
<dbReference type="InterPro" id="IPR002125">
    <property type="entry name" value="CMP_dCMP_dom"/>
</dbReference>
<feature type="active site" description="Proton donor" evidence="8">
    <location>
        <position position="60"/>
    </location>
</feature>
<comment type="caution">
    <text evidence="10">The sequence shown here is derived from an EMBL/GenBank/DDBJ whole genome shotgun (WGS) entry which is preliminary data.</text>
</comment>
<keyword evidence="6 8" id="KW-0862">Zinc</keyword>
<dbReference type="PANTHER" id="PTHR11079:SF202">
    <property type="entry name" value="TRNA-SPECIFIC ADENOSINE DEAMINASE"/>
    <property type="match status" value="1"/>
</dbReference>
<proteinExistence type="inferred from homology"/>
<dbReference type="CDD" id="cd01285">
    <property type="entry name" value="nucleoside_deaminase"/>
    <property type="match status" value="1"/>
</dbReference>
<keyword evidence="3 8" id="KW-0819">tRNA processing</keyword>
<comment type="cofactor">
    <cofactor evidence="8">
        <name>Zn(2+)</name>
        <dbReference type="ChEBI" id="CHEBI:29105"/>
    </cofactor>
    <text evidence="8">Binds 1 zinc ion per subunit.</text>
</comment>
<dbReference type="InterPro" id="IPR028883">
    <property type="entry name" value="tRNA_aden_deaminase"/>
</dbReference>
<dbReference type="HAMAP" id="MF_00972">
    <property type="entry name" value="tRNA_aden_deaminase"/>
    <property type="match status" value="1"/>
</dbReference>
<name>A0A3E2BMU3_9BACT</name>
<dbReference type="PROSITE" id="PS51747">
    <property type="entry name" value="CYT_DCMP_DEAMINASES_2"/>
    <property type="match status" value="1"/>
</dbReference>
<dbReference type="PROSITE" id="PS00903">
    <property type="entry name" value="CYT_DCMP_DEAMINASES_1"/>
    <property type="match status" value="1"/>
</dbReference>
<dbReference type="InterPro" id="IPR016192">
    <property type="entry name" value="APOBEC/CMP_deaminase_Zn-bd"/>
</dbReference>
<dbReference type="SUPFAM" id="SSF53927">
    <property type="entry name" value="Cytidine deaminase-like"/>
    <property type="match status" value="1"/>
</dbReference>
<evidence type="ECO:0000256" key="8">
    <source>
        <dbReference type="HAMAP-Rule" id="MF_00972"/>
    </source>
</evidence>
<feature type="binding site" evidence="8">
    <location>
        <position position="58"/>
    </location>
    <ligand>
        <name>Zn(2+)</name>
        <dbReference type="ChEBI" id="CHEBI:29105"/>
        <note>catalytic</note>
    </ligand>
</feature>
<comment type="function">
    <text evidence="8">Catalyzes the deamination of adenosine to inosine at the wobble position 34 of tRNA(Arg2).</text>
</comment>
<evidence type="ECO:0000256" key="1">
    <source>
        <dbReference type="ARBA" id="ARBA00010669"/>
    </source>
</evidence>
<protein>
    <recommendedName>
        <fullName evidence="8">tRNA-specific adenosine deaminase</fullName>
        <ecNumber evidence="8">3.5.4.33</ecNumber>
    </recommendedName>
</protein>
<sequence length="169" mass="18705">MKKKPEAPDIFYMQLALAEARKAASRGEVPVGAVLVQEGRVLARGRNRPICSSDPTAHAEIVAIRKAAKKVGNYRLPGSTLYVTVEPCPMCLGAIIQARIRRLVFGAEDTKAGAVVSRLKFSLNQANHRPEISGGLCREECGRLLKDFFRLKRQGKKKCRVVENRSTFK</sequence>
<dbReference type="PANTHER" id="PTHR11079">
    <property type="entry name" value="CYTOSINE DEAMINASE FAMILY MEMBER"/>
    <property type="match status" value="1"/>
</dbReference>
<dbReference type="AlphaFoldDB" id="A0A3E2BMU3"/>
<dbReference type="NCBIfam" id="NF008113">
    <property type="entry name" value="PRK10860.1"/>
    <property type="match status" value="1"/>
</dbReference>
<comment type="similarity">
    <text evidence="1">Belongs to the cytidine and deoxycytidylate deaminase family. ADAT2 subfamily.</text>
</comment>
<evidence type="ECO:0000256" key="6">
    <source>
        <dbReference type="ARBA" id="ARBA00022833"/>
    </source>
</evidence>
<dbReference type="FunFam" id="3.40.140.10:FF:000005">
    <property type="entry name" value="tRNA-specific adenosine deaminase"/>
    <property type="match status" value="1"/>
</dbReference>
<evidence type="ECO:0000313" key="10">
    <source>
        <dbReference type="EMBL" id="RFT16034.1"/>
    </source>
</evidence>
<dbReference type="Gene3D" id="3.40.140.10">
    <property type="entry name" value="Cytidine Deaminase, domain 2"/>
    <property type="match status" value="1"/>
</dbReference>
<evidence type="ECO:0000256" key="7">
    <source>
        <dbReference type="ARBA" id="ARBA00048045"/>
    </source>
</evidence>
<keyword evidence="5 8" id="KW-0378">Hydrolase</keyword>
<gene>
    <name evidence="8" type="primary">tadA</name>
    <name evidence="10" type="ORF">OP8BY_2040</name>
</gene>
<dbReference type="InterPro" id="IPR016193">
    <property type="entry name" value="Cytidine_deaminase-like"/>
</dbReference>
<dbReference type="Pfam" id="PF14437">
    <property type="entry name" value="MafB19-deam"/>
    <property type="match status" value="1"/>
</dbReference>
<feature type="domain" description="CMP/dCMP-type deaminase" evidence="9">
    <location>
        <begin position="7"/>
        <end position="116"/>
    </location>
</feature>
<evidence type="ECO:0000259" key="9">
    <source>
        <dbReference type="PROSITE" id="PS51747"/>
    </source>
</evidence>
<evidence type="ECO:0000256" key="3">
    <source>
        <dbReference type="ARBA" id="ARBA00022694"/>
    </source>
</evidence>
<keyword evidence="4 8" id="KW-0479">Metal-binding</keyword>